<keyword evidence="4" id="KW-0902">Two-component regulatory system</keyword>
<keyword evidence="7 13" id="KW-0238">DNA-binding</keyword>
<dbReference type="GO" id="GO:0000976">
    <property type="term" value="F:transcription cis-regulatory region binding"/>
    <property type="evidence" value="ECO:0007669"/>
    <property type="project" value="TreeGrafter"/>
</dbReference>
<dbReference type="Proteomes" id="UP000476064">
    <property type="component" value="Chromosome"/>
</dbReference>
<dbReference type="PROSITE" id="PS50110">
    <property type="entry name" value="RESPONSE_REGULATORY"/>
    <property type="match status" value="1"/>
</dbReference>
<sequence length="227" mass="26146">MAKIAVVDDDAHIRELVQLYLRDEGFDVAEFANGEAAWSYMNDNPVDMVIMDIMMPRMDGWELCRRIRASGDMPILMITAKGESEEKIKGFQLGTDDYMTKPFDPMELVVRVKALLKRYRISASQMVTIGGIVLDRLGYQVIYKDTDEAATIPLKEFELMYKLAGHPGQLFTRAALIEQIWGFEYEGDERTVDVHIKRLRERFAAYEDKFKIVTLRGLGYRLETVND</sequence>
<dbReference type="Gene3D" id="1.10.10.10">
    <property type="entry name" value="Winged helix-like DNA-binding domain superfamily/Winged helix DNA-binding domain"/>
    <property type="match status" value="1"/>
</dbReference>
<protein>
    <recommendedName>
        <fullName evidence="11">Heme response regulator HssR</fullName>
    </recommendedName>
</protein>
<evidence type="ECO:0000256" key="4">
    <source>
        <dbReference type="ARBA" id="ARBA00023012"/>
    </source>
</evidence>
<comment type="subcellular location">
    <subcellularLocation>
        <location evidence="1">Cytoplasm</location>
    </subcellularLocation>
</comment>
<gene>
    <name evidence="16" type="ORF">GXP70_22105</name>
</gene>
<dbReference type="InterPro" id="IPR001789">
    <property type="entry name" value="Sig_transdc_resp-reg_receiver"/>
</dbReference>
<keyword evidence="17" id="KW-1185">Reference proteome</keyword>
<keyword evidence="8" id="KW-0010">Activator</keyword>
<evidence type="ECO:0000313" key="16">
    <source>
        <dbReference type="EMBL" id="QHT62409.1"/>
    </source>
</evidence>
<dbReference type="SUPFAM" id="SSF46894">
    <property type="entry name" value="C-terminal effector domain of the bipartite response regulators"/>
    <property type="match status" value="1"/>
</dbReference>
<dbReference type="CDD" id="cd17574">
    <property type="entry name" value="REC_OmpR"/>
    <property type="match status" value="1"/>
</dbReference>
<dbReference type="PANTHER" id="PTHR48111:SF49">
    <property type="entry name" value="HEME RESPONSE REGULATOR HSSR"/>
    <property type="match status" value="1"/>
</dbReference>
<dbReference type="InterPro" id="IPR016032">
    <property type="entry name" value="Sig_transdc_resp-reg_C-effctor"/>
</dbReference>
<dbReference type="GO" id="GO:0000156">
    <property type="term" value="F:phosphorelay response regulator activity"/>
    <property type="evidence" value="ECO:0007669"/>
    <property type="project" value="TreeGrafter"/>
</dbReference>
<name>A0A6C0G4N9_9BACL</name>
<keyword evidence="5" id="KW-0805">Transcription regulation</keyword>
<dbReference type="Gene3D" id="3.40.50.2300">
    <property type="match status" value="1"/>
</dbReference>
<evidence type="ECO:0000256" key="9">
    <source>
        <dbReference type="ARBA" id="ARBA00023163"/>
    </source>
</evidence>
<keyword evidence="6" id="KW-0843">Virulence</keyword>
<dbReference type="PANTHER" id="PTHR48111">
    <property type="entry name" value="REGULATOR OF RPOS"/>
    <property type="match status" value="1"/>
</dbReference>
<comment type="function">
    <text evidence="10">Member of the two-component regulatory system HssS/HssR involved in intracellular heme homeostasis and tempering of staphylococcal virulence. Phosphorylated HssR binds to a direct repeat sequence within hrtAB promoter and activates the expression of hrtAB, an efflux pump, in response to extracellular heme, hemin, hemoglobin or blood.</text>
</comment>
<dbReference type="Pfam" id="PF00072">
    <property type="entry name" value="Response_reg"/>
    <property type="match status" value="1"/>
</dbReference>
<proteinExistence type="predicted"/>
<evidence type="ECO:0000256" key="1">
    <source>
        <dbReference type="ARBA" id="ARBA00004496"/>
    </source>
</evidence>
<evidence type="ECO:0000256" key="8">
    <source>
        <dbReference type="ARBA" id="ARBA00023159"/>
    </source>
</evidence>
<dbReference type="GO" id="GO:0006355">
    <property type="term" value="P:regulation of DNA-templated transcription"/>
    <property type="evidence" value="ECO:0007669"/>
    <property type="project" value="InterPro"/>
</dbReference>
<dbReference type="FunFam" id="3.40.50.2300:FF:000001">
    <property type="entry name" value="DNA-binding response regulator PhoB"/>
    <property type="match status" value="1"/>
</dbReference>
<evidence type="ECO:0000259" key="15">
    <source>
        <dbReference type="PROSITE" id="PS51755"/>
    </source>
</evidence>
<dbReference type="SMART" id="SM00862">
    <property type="entry name" value="Trans_reg_C"/>
    <property type="match status" value="1"/>
</dbReference>
<dbReference type="AlphaFoldDB" id="A0A6C0G4N9"/>
<dbReference type="PROSITE" id="PS51755">
    <property type="entry name" value="OMPR_PHOB"/>
    <property type="match status" value="1"/>
</dbReference>
<keyword evidence="2" id="KW-0963">Cytoplasm</keyword>
<dbReference type="Pfam" id="PF00486">
    <property type="entry name" value="Trans_reg_C"/>
    <property type="match status" value="1"/>
</dbReference>
<evidence type="ECO:0000256" key="12">
    <source>
        <dbReference type="PROSITE-ProRule" id="PRU00169"/>
    </source>
</evidence>
<dbReference type="KEGG" id="plyc:GXP70_22105"/>
<evidence type="ECO:0000256" key="10">
    <source>
        <dbReference type="ARBA" id="ARBA00037471"/>
    </source>
</evidence>
<evidence type="ECO:0000256" key="3">
    <source>
        <dbReference type="ARBA" id="ARBA00022553"/>
    </source>
</evidence>
<evidence type="ECO:0000256" key="5">
    <source>
        <dbReference type="ARBA" id="ARBA00023015"/>
    </source>
</evidence>
<dbReference type="GO" id="GO:0032993">
    <property type="term" value="C:protein-DNA complex"/>
    <property type="evidence" value="ECO:0007669"/>
    <property type="project" value="TreeGrafter"/>
</dbReference>
<keyword evidence="3 12" id="KW-0597">Phosphoprotein</keyword>
<dbReference type="EMBL" id="CP048209">
    <property type="protein sequence ID" value="QHT62409.1"/>
    <property type="molecule type" value="Genomic_DNA"/>
</dbReference>
<dbReference type="InterPro" id="IPR001867">
    <property type="entry name" value="OmpR/PhoB-type_DNA-bd"/>
</dbReference>
<feature type="domain" description="Response regulatory" evidence="14">
    <location>
        <begin position="3"/>
        <end position="116"/>
    </location>
</feature>
<organism evidence="16 17">
    <name type="scientific">Paenibacillus lycopersici</name>
    <dbReference type="NCBI Taxonomy" id="2704462"/>
    <lineage>
        <taxon>Bacteria</taxon>
        <taxon>Bacillati</taxon>
        <taxon>Bacillota</taxon>
        <taxon>Bacilli</taxon>
        <taxon>Bacillales</taxon>
        <taxon>Paenibacillaceae</taxon>
        <taxon>Paenibacillus</taxon>
    </lineage>
</organism>
<dbReference type="InterPro" id="IPR036388">
    <property type="entry name" value="WH-like_DNA-bd_sf"/>
</dbReference>
<dbReference type="InterPro" id="IPR011006">
    <property type="entry name" value="CheY-like_superfamily"/>
</dbReference>
<dbReference type="Gene3D" id="6.10.250.690">
    <property type="match status" value="1"/>
</dbReference>
<evidence type="ECO:0000256" key="11">
    <source>
        <dbReference type="ARBA" id="ARBA00039976"/>
    </source>
</evidence>
<feature type="DNA-binding region" description="OmpR/PhoB-type" evidence="13">
    <location>
        <begin position="124"/>
        <end position="224"/>
    </location>
</feature>
<dbReference type="RefSeq" id="WP_162358842.1">
    <property type="nucleotide sequence ID" value="NZ_CP048209.1"/>
</dbReference>
<feature type="domain" description="OmpR/PhoB-type" evidence="15">
    <location>
        <begin position="124"/>
        <end position="224"/>
    </location>
</feature>
<dbReference type="SUPFAM" id="SSF52172">
    <property type="entry name" value="CheY-like"/>
    <property type="match status" value="1"/>
</dbReference>
<accession>A0A6C0G4N9</accession>
<keyword evidence="9" id="KW-0804">Transcription</keyword>
<dbReference type="InterPro" id="IPR039420">
    <property type="entry name" value="WalR-like"/>
</dbReference>
<evidence type="ECO:0000256" key="6">
    <source>
        <dbReference type="ARBA" id="ARBA00023026"/>
    </source>
</evidence>
<evidence type="ECO:0000313" key="17">
    <source>
        <dbReference type="Proteomes" id="UP000476064"/>
    </source>
</evidence>
<dbReference type="GO" id="GO:0005829">
    <property type="term" value="C:cytosol"/>
    <property type="evidence" value="ECO:0007669"/>
    <property type="project" value="TreeGrafter"/>
</dbReference>
<reference evidence="16 17" key="1">
    <citation type="submission" date="2020-01" db="EMBL/GenBank/DDBJ databases">
        <title>Paenibacillus sp. nov., isolated from tomato rhizosphere.</title>
        <authorList>
            <person name="Weon H.-Y."/>
            <person name="Lee S.A."/>
        </authorList>
    </citation>
    <scope>NUCLEOTIDE SEQUENCE [LARGE SCALE GENOMIC DNA]</scope>
    <source>
        <strain evidence="16 17">12200R-189</strain>
    </source>
</reference>
<evidence type="ECO:0000256" key="2">
    <source>
        <dbReference type="ARBA" id="ARBA00022490"/>
    </source>
</evidence>
<feature type="modified residue" description="4-aspartylphosphate" evidence="12">
    <location>
        <position position="52"/>
    </location>
</feature>
<evidence type="ECO:0000256" key="13">
    <source>
        <dbReference type="PROSITE-ProRule" id="PRU01091"/>
    </source>
</evidence>
<dbReference type="SMART" id="SM00448">
    <property type="entry name" value="REC"/>
    <property type="match status" value="1"/>
</dbReference>
<dbReference type="CDD" id="cd00383">
    <property type="entry name" value="trans_reg_C"/>
    <property type="match status" value="1"/>
</dbReference>
<evidence type="ECO:0000259" key="14">
    <source>
        <dbReference type="PROSITE" id="PS50110"/>
    </source>
</evidence>
<evidence type="ECO:0000256" key="7">
    <source>
        <dbReference type="ARBA" id="ARBA00023125"/>
    </source>
</evidence>